<evidence type="ECO:0000256" key="7">
    <source>
        <dbReference type="ARBA" id="ARBA00034808"/>
    </source>
</evidence>
<comment type="catalytic activity">
    <reaction evidence="6">
        <text>Couples ATP hydrolysis with the unwinding of duplex DNA by translocating in the 3'-5' direction.</text>
        <dbReference type="EC" id="5.6.2.4"/>
    </reaction>
</comment>
<evidence type="ECO:0000256" key="10">
    <source>
        <dbReference type="SAM" id="MobiDB-lite"/>
    </source>
</evidence>
<dbReference type="Pfam" id="PF13361">
    <property type="entry name" value="UvrD_C"/>
    <property type="match status" value="1"/>
</dbReference>
<evidence type="ECO:0000256" key="5">
    <source>
        <dbReference type="ARBA" id="ARBA00023235"/>
    </source>
</evidence>
<evidence type="ECO:0000256" key="1">
    <source>
        <dbReference type="ARBA" id="ARBA00022741"/>
    </source>
</evidence>
<proteinExistence type="predicted"/>
<keyword evidence="13" id="KW-1185">Reference proteome</keyword>
<reference evidence="13" key="1">
    <citation type="journal article" date="2019" name="Int. J. Syst. Evol. Microbiol.">
        <title>The Global Catalogue of Microorganisms (GCM) 10K type strain sequencing project: providing services to taxonomists for standard genome sequencing and annotation.</title>
        <authorList>
            <consortium name="The Broad Institute Genomics Platform"/>
            <consortium name="The Broad Institute Genome Sequencing Center for Infectious Disease"/>
            <person name="Wu L."/>
            <person name="Ma J."/>
        </authorList>
    </citation>
    <scope>NUCLEOTIDE SEQUENCE [LARGE SCALE GENOMIC DNA]</scope>
    <source>
        <strain evidence="13">CGMCC 1.15053</strain>
    </source>
</reference>
<feature type="region of interest" description="Disordered" evidence="10">
    <location>
        <begin position="505"/>
        <end position="554"/>
    </location>
</feature>
<evidence type="ECO:0000256" key="6">
    <source>
        <dbReference type="ARBA" id="ARBA00034617"/>
    </source>
</evidence>
<keyword evidence="1 9" id="KW-0547">Nucleotide-binding</keyword>
<feature type="domain" description="UvrD-like helicase ATP-binding" evidence="11">
    <location>
        <begin position="16"/>
        <end position="275"/>
    </location>
</feature>
<evidence type="ECO:0000256" key="3">
    <source>
        <dbReference type="ARBA" id="ARBA00022806"/>
    </source>
</evidence>
<dbReference type="InterPro" id="IPR000212">
    <property type="entry name" value="DNA_helicase_UvrD/REP"/>
</dbReference>
<accession>A0ABW1DKR9</accession>
<dbReference type="Proteomes" id="UP001595979">
    <property type="component" value="Unassembled WGS sequence"/>
</dbReference>
<sequence length="770" mass="84781">MTSWPAPARDIPAFFTPQQHQFMTMVRTTGQHIFLRATAGAGKTTTLVEAAWHLPQPGVFFAYNKHAVADLQPRLPTRMRARTLHAHGVMLLRQTTGRDIVPHEDKARKVALLAGERRHTYVAALAWSKAREEGLRTLDVDTAAYLTSLVEWPGSPEALIHLIPRMHEIGQHLWERDSLADFTDFLWLPATNGYGAASLQVALVDEAQDLTPLRQAFILQLLGLPRSAAPGRLIFVGDPDQAVYLHAGADKEALGRLKTRVKAVEMPLSVSFRCPRDVVAYAQAYSSFIRPAPTAKPGTIEHLSAEEATFERGDVVLCRTNAPLIRLALQLMVQGRSVSVVGRDLEKRLGEGLRDILPATGSYLNDDVTELVRGYYQPKADPLKERIRQGDRPAKRILTELLDISKCLRFLAWIVSRKEGNATLQQALTLLAALCREQTDAEVILSSVHRAKGKEWPRVTLLYPEMMPMASGDPEEETAVQFVAVTRSQDTLRFAYGKESWATGWRVKPGGQGQSAPPPRSRESEAETALLAGLPPGVSSPQSAPAGEATDFQALPSLPPVVPPAAKTPVLPGQGRTRLKLEPGVTPSGAAEPAPVSIAQPSPPPPPTKWAQMIPRPEVAPHALAEDDREWALFGGATALDRQDLQERLEALQEEPRPFLATWATTSLELLHRHPEEAVSIQLEVLKQFEQAARLARLAIPSTSTTAAQLHVCVFEGNLARIRVGRVVRRHVRFLRLEVDGQELVFERRYGELLEGGTPLTPFIVVAPPR</sequence>
<evidence type="ECO:0000313" key="12">
    <source>
        <dbReference type="EMBL" id="MFC5849215.1"/>
    </source>
</evidence>
<comment type="caution">
    <text evidence="12">The sequence shown here is derived from an EMBL/GenBank/DDBJ whole genome shotgun (WGS) entry which is preliminary data.</text>
</comment>
<dbReference type="EC" id="5.6.2.4" evidence="7"/>
<dbReference type="PANTHER" id="PTHR11070:SF2">
    <property type="entry name" value="ATP-DEPENDENT DNA HELICASE SRS2"/>
    <property type="match status" value="1"/>
</dbReference>
<comment type="catalytic activity">
    <reaction evidence="8">
        <text>ATP + H2O = ADP + phosphate + H(+)</text>
        <dbReference type="Rhea" id="RHEA:13065"/>
        <dbReference type="ChEBI" id="CHEBI:15377"/>
        <dbReference type="ChEBI" id="CHEBI:15378"/>
        <dbReference type="ChEBI" id="CHEBI:30616"/>
        <dbReference type="ChEBI" id="CHEBI:43474"/>
        <dbReference type="ChEBI" id="CHEBI:456216"/>
        <dbReference type="EC" id="5.6.2.4"/>
    </reaction>
</comment>
<dbReference type="InterPro" id="IPR014016">
    <property type="entry name" value="UvrD-like_ATP-bd"/>
</dbReference>
<dbReference type="InterPro" id="IPR027417">
    <property type="entry name" value="P-loop_NTPase"/>
</dbReference>
<organism evidence="12 13">
    <name type="scientific">Deinococcus petrolearius</name>
    <dbReference type="NCBI Taxonomy" id="1751295"/>
    <lineage>
        <taxon>Bacteria</taxon>
        <taxon>Thermotogati</taxon>
        <taxon>Deinococcota</taxon>
        <taxon>Deinococci</taxon>
        <taxon>Deinococcales</taxon>
        <taxon>Deinococcaceae</taxon>
        <taxon>Deinococcus</taxon>
    </lineage>
</organism>
<gene>
    <name evidence="12" type="ORF">ACFPQ6_12935</name>
</gene>
<evidence type="ECO:0000259" key="11">
    <source>
        <dbReference type="PROSITE" id="PS51198"/>
    </source>
</evidence>
<protein>
    <recommendedName>
        <fullName evidence="7">DNA 3'-5' helicase</fullName>
        <ecNumber evidence="7">5.6.2.4</ecNumber>
    </recommendedName>
</protein>
<keyword evidence="4 9" id="KW-0067">ATP-binding</keyword>
<dbReference type="RefSeq" id="WP_380050107.1">
    <property type="nucleotide sequence ID" value="NZ_JBHSOH010000015.1"/>
</dbReference>
<evidence type="ECO:0000256" key="9">
    <source>
        <dbReference type="PROSITE-ProRule" id="PRU00560"/>
    </source>
</evidence>
<keyword evidence="2 9" id="KW-0378">Hydrolase</keyword>
<dbReference type="PROSITE" id="PS51198">
    <property type="entry name" value="UVRD_HELICASE_ATP_BIND"/>
    <property type="match status" value="1"/>
</dbReference>
<feature type="region of interest" description="Disordered" evidence="10">
    <location>
        <begin position="584"/>
        <end position="609"/>
    </location>
</feature>
<dbReference type="PANTHER" id="PTHR11070">
    <property type="entry name" value="UVRD / RECB / PCRA DNA HELICASE FAMILY MEMBER"/>
    <property type="match status" value="1"/>
</dbReference>
<keyword evidence="3 9" id="KW-0347">Helicase</keyword>
<dbReference type="Pfam" id="PF13245">
    <property type="entry name" value="AAA_19"/>
    <property type="match status" value="1"/>
</dbReference>
<dbReference type="SUPFAM" id="SSF52540">
    <property type="entry name" value="P-loop containing nucleoside triphosphate hydrolases"/>
    <property type="match status" value="1"/>
</dbReference>
<dbReference type="EMBL" id="JBHSOH010000015">
    <property type="protein sequence ID" value="MFC5849215.1"/>
    <property type="molecule type" value="Genomic_DNA"/>
</dbReference>
<evidence type="ECO:0000256" key="4">
    <source>
        <dbReference type="ARBA" id="ARBA00022840"/>
    </source>
</evidence>
<name>A0ABW1DKR9_9DEIO</name>
<dbReference type="Gene3D" id="1.10.486.10">
    <property type="entry name" value="PCRA, domain 4"/>
    <property type="match status" value="1"/>
</dbReference>
<dbReference type="Gene3D" id="3.40.50.300">
    <property type="entry name" value="P-loop containing nucleotide triphosphate hydrolases"/>
    <property type="match status" value="2"/>
</dbReference>
<evidence type="ECO:0000256" key="2">
    <source>
        <dbReference type="ARBA" id="ARBA00022801"/>
    </source>
</evidence>
<dbReference type="InterPro" id="IPR014017">
    <property type="entry name" value="DNA_helicase_UvrD-like_C"/>
</dbReference>
<evidence type="ECO:0000313" key="13">
    <source>
        <dbReference type="Proteomes" id="UP001595979"/>
    </source>
</evidence>
<feature type="binding site" evidence="9">
    <location>
        <begin position="37"/>
        <end position="44"/>
    </location>
    <ligand>
        <name>ATP</name>
        <dbReference type="ChEBI" id="CHEBI:30616"/>
    </ligand>
</feature>
<keyword evidence="5" id="KW-0413">Isomerase</keyword>
<evidence type="ECO:0000256" key="8">
    <source>
        <dbReference type="ARBA" id="ARBA00048988"/>
    </source>
</evidence>